<keyword evidence="2" id="KW-1133">Transmembrane helix</keyword>
<evidence type="ECO:0000256" key="2">
    <source>
        <dbReference type="SAM" id="Phobius"/>
    </source>
</evidence>
<accession>A0AAV3XXN0</accession>
<feature type="transmembrane region" description="Helical" evidence="2">
    <location>
        <begin position="313"/>
        <end position="335"/>
    </location>
</feature>
<protein>
    <submittedName>
        <fullName evidence="3">Uncharacterized protein</fullName>
    </submittedName>
</protein>
<keyword evidence="4" id="KW-1185">Reference proteome</keyword>
<feature type="region of interest" description="Disordered" evidence="1">
    <location>
        <begin position="342"/>
        <end position="405"/>
    </location>
</feature>
<dbReference type="EMBL" id="BLXT01000208">
    <property type="protein sequence ID" value="GFN75012.1"/>
    <property type="molecule type" value="Genomic_DNA"/>
</dbReference>
<keyword evidence="2" id="KW-0472">Membrane</keyword>
<evidence type="ECO:0000256" key="1">
    <source>
        <dbReference type="SAM" id="MobiDB-lite"/>
    </source>
</evidence>
<keyword evidence="2" id="KW-0812">Transmembrane</keyword>
<evidence type="ECO:0000313" key="4">
    <source>
        <dbReference type="Proteomes" id="UP000735302"/>
    </source>
</evidence>
<comment type="caution">
    <text evidence="3">The sequence shown here is derived from an EMBL/GenBank/DDBJ whole genome shotgun (WGS) entry which is preliminary data.</text>
</comment>
<organism evidence="3 4">
    <name type="scientific">Plakobranchus ocellatus</name>
    <dbReference type="NCBI Taxonomy" id="259542"/>
    <lineage>
        <taxon>Eukaryota</taxon>
        <taxon>Metazoa</taxon>
        <taxon>Spiralia</taxon>
        <taxon>Lophotrochozoa</taxon>
        <taxon>Mollusca</taxon>
        <taxon>Gastropoda</taxon>
        <taxon>Heterobranchia</taxon>
        <taxon>Euthyneura</taxon>
        <taxon>Panpulmonata</taxon>
        <taxon>Sacoglossa</taxon>
        <taxon>Placobranchoidea</taxon>
        <taxon>Plakobranchidae</taxon>
        <taxon>Plakobranchus</taxon>
    </lineage>
</organism>
<dbReference type="Proteomes" id="UP000735302">
    <property type="component" value="Unassembled WGS sequence"/>
</dbReference>
<reference evidence="3 4" key="1">
    <citation type="journal article" date="2021" name="Elife">
        <title>Chloroplast acquisition without the gene transfer in kleptoplastic sea slugs, Plakobranchus ocellatus.</title>
        <authorList>
            <person name="Maeda T."/>
            <person name="Takahashi S."/>
            <person name="Yoshida T."/>
            <person name="Shimamura S."/>
            <person name="Takaki Y."/>
            <person name="Nagai Y."/>
            <person name="Toyoda A."/>
            <person name="Suzuki Y."/>
            <person name="Arimoto A."/>
            <person name="Ishii H."/>
            <person name="Satoh N."/>
            <person name="Nishiyama T."/>
            <person name="Hasebe M."/>
            <person name="Maruyama T."/>
            <person name="Minagawa J."/>
            <person name="Obokata J."/>
            <person name="Shigenobu S."/>
        </authorList>
    </citation>
    <scope>NUCLEOTIDE SEQUENCE [LARGE SCALE GENOMIC DNA]</scope>
</reference>
<dbReference type="AlphaFoldDB" id="A0AAV3XXN0"/>
<proteinExistence type="predicted"/>
<gene>
    <name evidence="3" type="ORF">PoB_000151800</name>
</gene>
<feature type="compositionally biased region" description="Basic and acidic residues" evidence="1">
    <location>
        <begin position="348"/>
        <end position="382"/>
    </location>
</feature>
<sequence length="405" mass="42569">METFKDFHRFPSVTTDAAKILWSIVVLICVSTVPVIDSQCTFPSALTGTWVRSRDAKSLTFSSSDTVAGLAVLYNTADIGDFTCNTLSSGRYIIASGSFSTDFGTNIYYMCWQFVQVSDNSFIMYELSDDLMAAGYDVRPGVTQSSMSAVNVATICPQSTSTKLFTTLVKSGASESDVASTCPTALQANFRYDSCTSASLQSCTNTKQVTADYAVCSTQVFSSTGGAVSCMGSATFSGDRYVNLYLHDAGNSIICWKIPDTSSAGDMSTTYYSGDCTTTAGSSTNLNLVFSSECTEDSGEDGGGGGGGSAGAIAGGAVGGILAIVIIVLIVYILLRKNNVQQVSAKNDSPREEKSDKKAEKPETIEISMDAEKGTKALEETPAKPQGLPPLKTNGTVAPGEPLRG</sequence>
<name>A0AAV3XXN0_9GAST</name>
<evidence type="ECO:0000313" key="3">
    <source>
        <dbReference type="EMBL" id="GFN75012.1"/>
    </source>
</evidence>